<protein>
    <submittedName>
        <fullName evidence="1">Uncharacterized protein</fullName>
    </submittedName>
</protein>
<gene>
    <name evidence="1" type="primary">Vigan.06G043000</name>
    <name evidence="1" type="ORF">VIGAN_06043000</name>
</gene>
<evidence type="ECO:0000313" key="1">
    <source>
        <dbReference type="EMBL" id="BAT89471.1"/>
    </source>
</evidence>
<evidence type="ECO:0000313" key="2">
    <source>
        <dbReference type="Proteomes" id="UP000291084"/>
    </source>
</evidence>
<name>A0A0S3S9D4_PHAAN</name>
<sequence length="117" mass="13739">MFHPISKVFEINFCKVSKIFSEINNNKIIYILTKPLIKHKTSNHTTHPNAPEMILIYILTNPLPGNIIFSLPFNSAFSRSKSPTCNFDQILIPYGYRFNITYNIQYINILRLDIYRQ</sequence>
<accession>A0A0S3S9D4</accession>
<dbReference type="AlphaFoldDB" id="A0A0S3S9D4"/>
<dbReference type="Proteomes" id="UP000291084">
    <property type="component" value="Chromosome 6"/>
</dbReference>
<keyword evidence="2" id="KW-1185">Reference proteome</keyword>
<organism evidence="1 2">
    <name type="scientific">Vigna angularis var. angularis</name>
    <dbReference type="NCBI Taxonomy" id="157739"/>
    <lineage>
        <taxon>Eukaryota</taxon>
        <taxon>Viridiplantae</taxon>
        <taxon>Streptophyta</taxon>
        <taxon>Embryophyta</taxon>
        <taxon>Tracheophyta</taxon>
        <taxon>Spermatophyta</taxon>
        <taxon>Magnoliopsida</taxon>
        <taxon>eudicotyledons</taxon>
        <taxon>Gunneridae</taxon>
        <taxon>Pentapetalae</taxon>
        <taxon>rosids</taxon>
        <taxon>fabids</taxon>
        <taxon>Fabales</taxon>
        <taxon>Fabaceae</taxon>
        <taxon>Papilionoideae</taxon>
        <taxon>50 kb inversion clade</taxon>
        <taxon>NPAAA clade</taxon>
        <taxon>indigoferoid/millettioid clade</taxon>
        <taxon>Phaseoleae</taxon>
        <taxon>Vigna</taxon>
    </lineage>
</organism>
<proteinExistence type="predicted"/>
<dbReference type="EMBL" id="AP015039">
    <property type="protein sequence ID" value="BAT89471.1"/>
    <property type="molecule type" value="Genomic_DNA"/>
</dbReference>
<reference evidence="1 2" key="1">
    <citation type="journal article" date="2015" name="Sci. Rep.">
        <title>The power of single molecule real-time sequencing technology in the de novo assembly of a eukaryotic genome.</title>
        <authorList>
            <person name="Sakai H."/>
            <person name="Naito K."/>
            <person name="Ogiso-Tanaka E."/>
            <person name="Takahashi Y."/>
            <person name="Iseki K."/>
            <person name="Muto C."/>
            <person name="Satou K."/>
            <person name="Teruya K."/>
            <person name="Shiroma A."/>
            <person name="Shimoji M."/>
            <person name="Hirano T."/>
            <person name="Itoh T."/>
            <person name="Kaga A."/>
            <person name="Tomooka N."/>
        </authorList>
    </citation>
    <scope>NUCLEOTIDE SEQUENCE [LARGE SCALE GENOMIC DNA]</scope>
    <source>
        <strain evidence="2">cv. Shumari</strain>
    </source>
</reference>